<evidence type="ECO:0000313" key="2">
    <source>
        <dbReference type="Proteomes" id="UP001062846"/>
    </source>
</evidence>
<protein>
    <submittedName>
        <fullName evidence="1">Uncharacterized protein</fullName>
    </submittedName>
</protein>
<name>A0ACC0NR95_RHOML</name>
<comment type="caution">
    <text evidence="1">The sequence shown here is derived from an EMBL/GenBank/DDBJ whole genome shotgun (WGS) entry which is preliminary data.</text>
</comment>
<gene>
    <name evidence="1" type="ORF">RHMOL_Rhmol05G0178600</name>
</gene>
<dbReference type="EMBL" id="CM046392">
    <property type="protein sequence ID" value="KAI8555511.1"/>
    <property type="molecule type" value="Genomic_DNA"/>
</dbReference>
<evidence type="ECO:0000313" key="1">
    <source>
        <dbReference type="EMBL" id="KAI8555511.1"/>
    </source>
</evidence>
<dbReference type="Proteomes" id="UP001062846">
    <property type="component" value="Chromosome 5"/>
</dbReference>
<organism evidence="1 2">
    <name type="scientific">Rhododendron molle</name>
    <name type="common">Chinese azalea</name>
    <name type="synonym">Azalea mollis</name>
    <dbReference type="NCBI Taxonomy" id="49168"/>
    <lineage>
        <taxon>Eukaryota</taxon>
        <taxon>Viridiplantae</taxon>
        <taxon>Streptophyta</taxon>
        <taxon>Embryophyta</taxon>
        <taxon>Tracheophyta</taxon>
        <taxon>Spermatophyta</taxon>
        <taxon>Magnoliopsida</taxon>
        <taxon>eudicotyledons</taxon>
        <taxon>Gunneridae</taxon>
        <taxon>Pentapetalae</taxon>
        <taxon>asterids</taxon>
        <taxon>Ericales</taxon>
        <taxon>Ericaceae</taxon>
        <taxon>Ericoideae</taxon>
        <taxon>Rhodoreae</taxon>
        <taxon>Rhododendron</taxon>
    </lineage>
</organism>
<reference evidence="1" key="1">
    <citation type="submission" date="2022-02" db="EMBL/GenBank/DDBJ databases">
        <title>Plant Genome Project.</title>
        <authorList>
            <person name="Zhang R.-G."/>
        </authorList>
    </citation>
    <scope>NUCLEOTIDE SEQUENCE</scope>
    <source>
        <strain evidence="1">AT1</strain>
    </source>
</reference>
<accession>A0ACC0NR95</accession>
<proteinExistence type="predicted"/>
<keyword evidence="2" id="KW-1185">Reference proteome</keyword>
<sequence length="74" mass="8389">MGLYTVIWGKKRETKAMSNGGDEREENPEAKGDQEMQCSELPNGSLQTKRLAKKWDCKLVLLEKIGCLARGKKY</sequence>